<dbReference type="PANTHER" id="PTHR30576:SF0">
    <property type="entry name" value="UNDECAPRENYL-PHOSPHATE N-ACETYLGALACTOSAMINYL 1-PHOSPHATE TRANSFERASE-RELATED"/>
    <property type="match status" value="1"/>
</dbReference>
<dbReference type="Pfam" id="PF02397">
    <property type="entry name" value="Bac_transf"/>
    <property type="match status" value="1"/>
</dbReference>
<feature type="domain" description="Bacterial sugar transferase" evidence="1">
    <location>
        <begin position="2"/>
        <end position="81"/>
    </location>
</feature>
<dbReference type="PANTHER" id="PTHR30576">
    <property type="entry name" value="COLANIC BIOSYNTHESIS UDP-GLUCOSE LIPID CARRIER TRANSFERASE"/>
    <property type="match status" value="1"/>
</dbReference>
<evidence type="ECO:0000313" key="2">
    <source>
        <dbReference type="EMBL" id="GAI81028.1"/>
    </source>
</evidence>
<sequence>MKRIFDLAMASFLLCFLSVPILVVGLVVKLTSKGPALYWSDRVGINNGIFRMPKFRTMRVDTPAVATHLMENPDVYLTPIG</sequence>
<reference evidence="2" key="1">
    <citation type="journal article" date="2014" name="Front. Microbiol.">
        <title>High frequency of phylogenetically diverse reductive dehalogenase-homologous genes in deep subseafloor sedimentary metagenomes.</title>
        <authorList>
            <person name="Kawai M."/>
            <person name="Futagami T."/>
            <person name="Toyoda A."/>
            <person name="Takaki Y."/>
            <person name="Nishi S."/>
            <person name="Hori S."/>
            <person name="Arai W."/>
            <person name="Tsubouchi T."/>
            <person name="Morono Y."/>
            <person name="Uchiyama I."/>
            <person name="Ito T."/>
            <person name="Fujiyama A."/>
            <person name="Inagaki F."/>
            <person name="Takami H."/>
        </authorList>
    </citation>
    <scope>NUCLEOTIDE SEQUENCE</scope>
    <source>
        <strain evidence="2">Expedition CK06-06</strain>
    </source>
</reference>
<proteinExistence type="predicted"/>
<dbReference type="AlphaFoldDB" id="X1RK86"/>
<organism evidence="2">
    <name type="scientific">marine sediment metagenome</name>
    <dbReference type="NCBI Taxonomy" id="412755"/>
    <lineage>
        <taxon>unclassified sequences</taxon>
        <taxon>metagenomes</taxon>
        <taxon>ecological metagenomes</taxon>
    </lineage>
</organism>
<dbReference type="GO" id="GO:0016780">
    <property type="term" value="F:phosphotransferase activity, for other substituted phosphate groups"/>
    <property type="evidence" value="ECO:0007669"/>
    <property type="project" value="TreeGrafter"/>
</dbReference>
<accession>X1RK86</accession>
<dbReference type="EMBL" id="BARW01014878">
    <property type="protein sequence ID" value="GAI81028.1"/>
    <property type="molecule type" value="Genomic_DNA"/>
</dbReference>
<dbReference type="InterPro" id="IPR003362">
    <property type="entry name" value="Bact_transf"/>
</dbReference>
<feature type="non-terminal residue" evidence="2">
    <location>
        <position position="81"/>
    </location>
</feature>
<protein>
    <recommendedName>
        <fullName evidence="1">Bacterial sugar transferase domain-containing protein</fullName>
    </recommendedName>
</protein>
<gene>
    <name evidence="2" type="ORF">S12H4_26254</name>
</gene>
<comment type="caution">
    <text evidence="2">The sequence shown here is derived from an EMBL/GenBank/DDBJ whole genome shotgun (WGS) entry which is preliminary data.</text>
</comment>
<evidence type="ECO:0000259" key="1">
    <source>
        <dbReference type="Pfam" id="PF02397"/>
    </source>
</evidence>
<name>X1RK86_9ZZZZ</name>